<dbReference type="EMBL" id="KQ964493">
    <property type="protein sequence ID" value="KXN70773.1"/>
    <property type="molecule type" value="Genomic_DNA"/>
</dbReference>
<dbReference type="OrthoDB" id="331544at2759"/>
<dbReference type="GO" id="GO:0006567">
    <property type="term" value="P:L-threonine catabolic process"/>
    <property type="evidence" value="ECO:0007669"/>
    <property type="project" value="TreeGrafter"/>
</dbReference>
<evidence type="ECO:0000259" key="7">
    <source>
        <dbReference type="Pfam" id="PF01370"/>
    </source>
</evidence>
<dbReference type="InterPro" id="IPR036291">
    <property type="entry name" value="NAD(P)-bd_dom_sf"/>
</dbReference>
<dbReference type="STRING" id="796925.A0A137P6Y2"/>
<proteinExistence type="inferred from homology"/>
<dbReference type="SUPFAM" id="SSF51735">
    <property type="entry name" value="NAD(P)-binding Rossmann-fold domains"/>
    <property type="match status" value="1"/>
</dbReference>
<sequence length="364" mass="41296">MNRTILNRFSLLKPTKVIQANAYRTYFTQHKNHLQFASQPSEPVDQLSPQPRVLVTGSLGQLGLGLVQALRQKYGASNVIASDIRKPNPDFIQQGPFVYADVLNYQQLESLVVDFRIDYLIHFSALLSAVGEKFPEKALEINIKGFHNVAELAKLHKLRLFVPSTIGAFGPSTPSVNTPDLTIQRPTTIYGITKVHTELLGEYYNQKFGVDFRSARYPGIISADTPPGGGTTDYAVDIFYKAIQNQKFSCFLGPETRLPMMYLPDCINGTIKLLEAPREQLTQCTYNMAAFSFTPKEIYEAILKRRPDFKIDYSPDFRQAIADTWPQSLDDATARNDWGWKNEYDLEKMVDEMLVKLPQIHNFN</sequence>
<protein>
    <recommendedName>
        <fullName evidence="6">L-threonine 3-dehydrogenase, mitochondrial</fullName>
        <ecNumber evidence="5">1.1.1.103</ecNumber>
    </recommendedName>
</protein>
<feature type="domain" description="NAD-dependent epimerase/dehydratase" evidence="7">
    <location>
        <begin position="53"/>
        <end position="289"/>
    </location>
</feature>
<evidence type="ECO:0000256" key="6">
    <source>
        <dbReference type="ARBA" id="ARBA00069940"/>
    </source>
</evidence>
<dbReference type="FunFam" id="3.40.50.720:FF:000077">
    <property type="entry name" value="L-threonine 3-dehydrogenase, mitochondrial"/>
    <property type="match status" value="1"/>
</dbReference>
<evidence type="ECO:0000256" key="4">
    <source>
        <dbReference type="ARBA" id="ARBA00060557"/>
    </source>
</evidence>
<dbReference type="GO" id="GO:0008743">
    <property type="term" value="F:L-threonine 3-dehydrogenase activity"/>
    <property type="evidence" value="ECO:0007669"/>
    <property type="project" value="UniProtKB-EC"/>
</dbReference>
<dbReference type="PANTHER" id="PTHR42687">
    <property type="entry name" value="L-THREONINE 3-DEHYDROGENASE"/>
    <property type="match status" value="1"/>
</dbReference>
<dbReference type="InterPro" id="IPR051225">
    <property type="entry name" value="NAD(P)_epim/dehydratase"/>
</dbReference>
<evidence type="ECO:0000313" key="8">
    <source>
        <dbReference type="EMBL" id="KXN70773.1"/>
    </source>
</evidence>
<comment type="function">
    <text evidence="3">Catalyzes the NAD(+)-dependent oxidation of L-threonine to 2-amino-3-ketobutyrate, mediating L-threonine catabolism.</text>
</comment>
<comment type="catalytic activity">
    <reaction evidence="2">
        <text>L-threonine + NAD(+) = (2S)-2-amino-3-oxobutanoate + NADH + H(+)</text>
        <dbReference type="Rhea" id="RHEA:13161"/>
        <dbReference type="ChEBI" id="CHEBI:15378"/>
        <dbReference type="ChEBI" id="CHEBI:57540"/>
        <dbReference type="ChEBI" id="CHEBI:57926"/>
        <dbReference type="ChEBI" id="CHEBI:57945"/>
        <dbReference type="ChEBI" id="CHEBI:78948"/>
        <dbReference type="EC" id="1.1.1.103"/>
    </reaction>
</comment>
<reference evidence="8 9" key="1">
    <citation type="journal article" date="2015" name="Genome Biol. Evol.">
        <title>Phylogenomic analyses indicate that early fungi evolved digesting cell walls of algal ancestors of land plants.</title>
        <authorList>
            <person name="Chang Y."/>
            <person name="Wang S."/>
            <person name="Sekimoto S."/>
            <person name="Aerts A.L."/>
            <person name="Choi C."/>
            <person name="Clum A."/>
            <person name="LaButti K.M."/>
            <person name="Lindquist E.A."/>
            <person name="Yee Ngan C."/>
            <person name="Ohm R.A."/>
            <person name="Salamov A.A."/>
            <person name="Grigoriev I.V."/>
            <person name="Spatafora J.W."/>
            <person name="Berbee M.L."/>
        </authorList>
    </citation>
    <scope>NUCLEOTIDE SEQUENCE [LARGE SCALE GENOMIC DNA]</scope>
    <source>
        <strain evidence="8 9">NRRL 28638</strain>
    </source>
</reference>
<gene>
    <name evidence="8" type="ORF">CONCODRAFT_78688</name>
</gene>
<evidence type="ECO:0000313" key="9">
    <source>
        <dbReference type="Proteomes" id="UP000070444"/>
    </source>
</evidence>
<evidence type="ECO:0000256" key="5">
    <source>
        <dbReference type="ARBA" id="ARBA00066604"/>
    </source>
</evidence>
<name>A0A137P6Y2_CONC2</name>
<dbReference type="Gene3D" id="3.40.50.720">
    <property type="entry name" value="NAD(P)-binding Rossmann-like Domain"/>
    <property type="match status" value="1"/>
</dbReference>
<keyword evidence="9" id="KW-1185">Reference proteome</keyword>
<dbReference type="InterPro" id="IPR001509">
    <property type="entry name" value="Epimerase_deHydtase"/>
</dbReference>
<dbReference type="Pfam" id="PF01370">
    <property type="entry name" value="Epimerase"/>
    <property type="match status" value="1"/>
</dbReference>
<organism evidence="8 9">
    <name type="scientific">Conidiobolus coronatus (strain ATCC 28846 / CBS 209.66 / NRRL 28638)</name>
    <name type="common">Delacroixia coronata</name>
    <dbReference type="NCBI Taxonomy" id="796925"/>
    <lineage>
        <taxon>Eukaryota</taxon>
        <taxon>Fungi</taxon>
        <taxon>Fungi incertae sedis</taxon>
        <taxon>Zoopagomycota</taxon>
        <taxon>Entomophthoromycotina</taxon>
        <taxon>Entomophthoromycetes</taxon>
        <taxon>Entomophthorales</taxon>
        <taxon>Ancylistaceae</taxon>
        <taxon>Conidiobolus</taxon>
    </lineage>
</organism>
<dbReference type="EC" id="1.1.1.103" evidence="5"/>
<evidence type="ECO:0000256" key="1">
    <source>
        <dbReference type="ARBA" id="ARBA00007637"/>
    </source>
</evidence>
<dbReference type="Proteomes" id="UP000070444">
    <property type="component" value="Unassembled WGS sequence"/>
</dbReference>
<comment type="pathway">
    <text evidence="4">Amino-acid degradation; L-threonine degradation via oxydo-reductase pathway; glycine from L-threonine: step 1/2.</text>
</comment>
<evidence type="ECO:0000256" key="3">
    <source>
        <dbReference type="ARBA" id="ARBA00059023"/>
    </source>
</evidence>
<evidence type="ECO:0000256" key="2">
    <source>
        <dbReference type="ARBA" id="ARBA00050613"/>
    </source>
</evidence>
<accession>A0A137P6Y2</accession>
<dbReference type="PANTHER" id="PTHR42687:SF1">
    <property type="entry name" value="L-THREONINE 3-DEHYDROGENASE, MITOCHONDRIAL"/>
    <property type="match status" value="1"/>
</dbReference>
<comment type="similarity">
    <text evidence="1">Belongs to the NAD(P)-dependent epimerase/dehydratase family.</text>
</comment>
<dbReference type="AlphaFoldDB" id="A0A137P6Y2"/>